<evidence type="ECO:0000256" key="1">
    <source>
        <dbReference type="ARBA" id="ARBA00007689"/>
    </source>
</evidence>
<protein>
    <recommendedName>
        <fullName evidence="2">YCII-related domain-containing protein</fullName>
    </recommendedName>
</protein>
<dbReference type="Gene3D" id="3.30.70.1060">
    <property type="entry name" value="Dimeric alpha+beta barrel"/>
    <property type="match status" value="1"/>
</dbReference>
<evidence type="ECO:0000313" key="3">
    <source>
        <dbReference type="EMBL" id="PSL26488.1"/>
    </source>
</evidence>
<evidence type="ECO:0000313" key="4">
    <source>
        <dbReference type="Proteomes" id="UP000242682"/>
    </source>
</evidence>
<accession>A0A2P8FXP8</accession>
<sequence length="124" mass="14104">MKYLCLGYFNKEKMDALPKEKNDAIMLECQYHLQELYKSGHVLVDAGVTQEVKSLQRVDGKIEVSNGRLTQLEKLIGSAFILEAQDIEEAIQVASLHPTVQISHGEQLGWEIEIRPIDSFDMKE</sequence>
<dbReference type="SUPFAM" id="SSF54909">
    <property type="entry name" value="Dimeric alpha+beta barrel"/>
    <property type="match status" value="1"/>
</dbReference>
<dbReference type="OrthoDB" id="9807535at2"/>
<organism evidence="3 4">
    <name type="scientific">Planomicrobium soli</name>
    <dbReference type="NCBI Taxonomy" id="1176648"/>
    <lineage>
        <taxon>Bacteria</taxon>
        <taxon>Bacillati</taxon>
        <taxon>Bacillota</taxon>
        <taxon>Bacilli</taxon>
        <taxon>Bacillales</taxon>
        <taxon>Caryophanaceae</taxon>
        <taxon>Planomicrobium</taxon>
    </lineage>
</organism>
<keyword evidence="4" id="KW-1185">Reference proteome</keyword>
<comment type="caution">
    <text evidence="3">The sequence shown here is derived from an EMBL/GenBank/DDBJ whole genome shotgun (WGS) entry which is preliminary data.</text>
</comment>
<evidence type="ECO:0000259" key="2">
    <source>
        <dbReference type="Pfam" id="PF03795"/>
    </source>
</evidence>
<feature type="domain" description="YCII-related" evidence="2">
    <location>
        <begin position="1"/>
        <end position="106"/>
    </location>
</feature>
<dbReference type="InterPro" id="IPR011008">
    <property type="entry name" value="Dimeric_a/b-barrel"/>
</dbReference>
<dbReference type="RefSeq" id="WP_106534734.1">
    <property type="nucleotide sequence ID" value="NZ_PYAT01000019.1"/>
</dbReference>
<dbReference type="Pfam" id="PF03795">
    <property type="entry name" value="YCII"/>
    <property type="match status" value="1"/>
</dbReference>
<reference evidence="3 4" key="1">
    <citation type="submission" date="2018-03" db="EMBL/GenBank/DDBJ databases">
        <title>Genomic Encyclopedia of Type Strains, Phase III (KMG-III): the genomes of soil and plant-associated and newly described type strains.</title>
        <authorList>
            <person name="Whitman W."/>
        </authorList>
    </citation>
    <scope>NUCLEOTIDE SEQUENCE [LARGE SCALE GENOMIC DNA]</scope>
    <source>
        <strain evidence="3 4">CGMCC 1.12259</strain>
    </source>
</reference>
<gene>
    <name evidence="3" type="ORF">B0H99_11924</name>
</gene>
<name>A0A2P8FXP8_9BACL</name>
<dbReference type="AlphaFoldDB" id="A0A2P8FXP8"/>
<proteinExistence type="inferred from homology"/>
<dbReference type="Proteomes" id="UP000242682">
    <property type="component" value="Unassembled WGS sequence"/>
</dbReference>
<comment type="similarity">
    <text evidence="1">Belongs to the YciI family.</text>
</comment>
<dbReference type="EMBL" id="PYAT01000019">
    <property type="protein sequence ID" value="PSL26488.1"/>
    <property type="molecule type" value="Genomic_DNA"/>
</dbReference>
<dbReference type="InterPro" id="IPR005545">
    <property type="entry name" value="YCII"/>
</dbReference>